<organism evidence="1 2">
    <name type="scientific">Periconia macrospinosa</name>
    <dbReference type="NCBI Taxonomy" id="97972"/>
    <lineage>
        <taxon>Eukaryota</taxon>
        <taxon>Fungi</taxon>
        <taxon>Dikarya</taxon>
        <taxon>Ascomycota</taxon>
        <taxon>Pezizomycotina</taxon>
        <taxon>Dothideomycetes</taxon>
        <taxon>Pleosporomycetidae</taxon>
        <taxon>Pleosporales</taxon>
        <taxon>Massarineae</taxon>
        <taxon>Periconiaceae</taxon>
        <taxon>Periconia</taxon>
    </lineage>
</organism>
<dbReference type="STRING" id="97972.A0A2V1CWL7"/>
<accession>A0A2V1CWL7</accession>
<dbReference type="Pfam" id="PF12013">
    <property type="entry name" value="OrsD"/>
    <property type="match status" value="1"/>
</dbReference>
<protein>
    <submittedName>
        <fullName evidence="1">Uncharacterized protein</fullName>
    </submittedName>
</protein>
<gene>
    <name evidence="1" type="ORF">DM02DRAFT_678816</name>
</gene>
<sequence length="236" mass="26609">MDLFVFYAKHQVLVCKPCACAIAPPHLVSHIRNQHGHEACRDAGLEFAKFRVHKAATVIAECLKERYNMLDPRTQSIPRPLPTDPPLPDLKLSRGYQCSRCDFALSRSKSSQSLFDRHFNQQHRIVPRKKGRPGRAIAIPEEDRGPIYREVYCQRFFTSGHQSSFFAVHVPTPLQGLVKSRSGGHADVYRALVDEQLAAGNDEQDARAQIYSSRVNVSDHRMHAITGCTVSHTRSP</sequence>
<name>A0A2V1CWL7_9PLEO</name>
<dbReference type="Proteomes" id="UP000244855">
    <property type="component" value="Unassembled WGS sequence"/>
</dbReference>
<reference evidence="1 2" key="1">
    <citation type="journal article" date="2018" name="Sci. Rep.">
        <title>Comparative genomics provides insights into the lifestyle and reveals functional heterogeneity of dark septate endophytic fungi.</title>
        <authorList>
            <person name="Knapp D.G."/>
            <person name="Nemeth J.B."/>
            <person name="Barry K."/>
            <person name="Hainaut M."/>
            <person name="Henrissat B."/>
            <person name="Johnson J."/>
            <person name="Kuo A."/>
            <person name="Lim J.H.P."/>
            <person name="Lipzen A."/>
            <person name="Nolan M."/>
            <person name="Ohm R.A."/>
            <person name="Tamas L."/>
            <person name="Grigoriev I.V."/>
            <person name="Spatafora J.W."/>
            <person name="Nagy L.G."/>
            <person name="Kovacs G.M."/>
        </authorList>
    </citation>
    <scope>NUCLEOTIDE SEQUENCE [LARGE SCALE GENOMIC DNA]</scope>
    <source>
        <strain evidence="1 2">DSE2036</strain>
    </source>
</reference>
<proteinExistence type="predicted"/>
<keyword evidence="2" id="KW-1185">Reference proteome</keyword>
<dbReference type="EMBL" id="KZ806753">
    <property type="protein sequence ID" value="PVH90072.1"/>
    <property type="molecule type" value="Genomic_DNA"/>
</dbReference>
<dbReference type="InterPro" id="IPR022698">
    <property type="entry name" value="OrsD"/>
</dbReference>
<evidence type="ECO:0000313" key="1">
    <source>
        <dbReference type="EMBL" id="PVH90072.1"/>
    </source>
</evidence>
<evidence type="ECO:0000313" key="2">
    <source>
        <dbReference type="Proteomes" id="UP000244855"/>
    </source>
</evidence>
<dbReference type="AlphaFoldDB" id="A0A2V1CWL7"/>
<dbReference type="OrthoDB" id="3944494at2759"/>